<organism evidence="1">
    <name type="scientific">Klebsiella pneumoniae</name>
    <dbReference type="NCBI Taxonomy" id="573"/>
    <lineage>
        <taxon>Bacteria</taxon>
        <taxon>Pseudomonadati</taxon>
        <taxon>Pseudomonadota</taxon>
        <taxon>Gammaproteobacteria</taxon>
        <taxon>Enterobacterales</taxon>
        <taxon>Enterobacteriaceae</taxon>
        <taxon>Klebsiella/Raoultella group</taxon>
        <taxon>Klebsiella</taxon>
        <taxon>Klebsiella pneumoniae complex</taxon>
    </lineage>
</organism>
<name>A0A220SUR5_KLEPN</name>
<sequence length="37" mass="4125">MGDFCVDNIERGIGRIPEPLHFDSSFTSHQASTMATR</sequence>
<proteinExistence type="predicted"/>
<reference evidence="1" key="1">
    <citation type="submission" date="2017-05" db="EMBL/GenBank/DDBJ databases">
        <title>Complete sequence of plasmid p205880-NR1.</title>
        <authorList>
            <person name="Wang S."/>
            <person name="Zhou D."/>
        </authorList>
    </citation>
    <scope>NUCLEOTIDE SEQUENCE</scope>
    <source>
        <strain evidence="1">205880</strain>
        <plasmid evidence="1">p205880-NR1</plasmid>
    </source>
</reference>
<accession>A0A220SUR5</accession>
<evidence type="ECO:0000313" key="1">
    <source>
        <dbReference type="EMBL" id="ASK37174.1"/>
    </source>
</evidence>
<dbReference type="EMBL" id="MF144193">
    <property type="protein sequence ID" value="ASK37174.1"/>
    <property type="molecule type" value="Genomic_DNA"/>
</dbReference>
<dbReference type="AlphaFoldDB" id="A0A220SUR5"/>
<geneLocation type="plasmid" evidence="1">
    <name>p205880-NR1</name>
</geneLocation>
<protein>
    <submittedName>
        <fullName evidence="1">Uncharacterized protein</fullName>
    </submittedName>
</protein>
<keyword evidence="1" id="KW-0614">Plasmid</keyword>